<evidence type="ECO:0000313" key="4">
    <source>
        <dbReference type="Proteomes" id="UP000613160"/>
    </source>
</evidence>
<evidence type="ECO:0000313" key="3">
    <source>
        <dbReference type="EMBL" id="GGD11985.1"/>
    </source>
</evidence>
<dbReference type="EMBL" id="BMJJ01000003">
    <property type="protein sequence ID" value="GGD11985.1"/>
    <property type="molecule type" value="Genomic_DNA"/>
</dbReference>
<keyword evidence="4" id="KW-1185">Reference proteome</keyword>
<proteinExistence type="predicted"/>
<dbReference type="Gene3D" id="3.40.50.300">
    <property type="entry name" value="P-loop containing nucleotide triphosphate hydrolases"/>
    <property type="match status" value="1"/>
</dbReference>
<dbReference type="SMART" id="SM00382">
    <property type="entry name" value="AAA"/>
    <property type="match status" value="1"/>
</dbReference>
<accession>A0A917D7L6</accession>
<feature type="region of interest" description="Disordered" evidence="1">
    <location>
        <begin position="215"/>
        <end position="250"/>
    </location>
</feature>
<name>A0A917D7L6_9HYPH</name>
<dbReference type="InterPro" id="IPR003593">
    <property type="entry name" value="AAA+_ATPase"/>
</dbReference>
<dbReference type="SUPFAM" id="SSF52540">
    <property type="entry name" value="P-loop containing nucleoside triphosphate hydrolases"/>
    <property type="match status" value="1"/>
</dbReference>
<dbReference type="InterPro" id="IPR027417">
    <property type="entry name" value="P-loop_NTPase"/>
</dbReference>
<organism evidence="3 4">
    <name type="scientific">Aureimonas glaciei</name>
    <dbReference type="NCBI Taxonomy" id="1776957"/>
    <lineage>
        <taxon>Bacteria</taxon>
        <taxon>Pseudomonadati</taxon>
        <taxon>Pseudomonadota</taxon>
        <taxon>Alphaproteobacteria</taxon>
        <taxon>Hyphomicrobiales</taxon>
        <taxon>Aurantimonadaceae</taxon>
        <taxon>Aureimonas</taxon>
    </lineage>
</organism>
<comment type="caution">
    <text evidence="3">The sequence shown here is derived from an EMBL/GenBank/DDBJ whole genome shotgun (WGS) entry which is preliminary data.</text>
</comment>
<dbReference type="Proteomes" id="UP000613160">
    <property type="component" value="Unassembled WGS sequence"/>
</dbReference>
<feature type="domain" description="AAA+ ATPase" evidence="2">
    <location>
        <begin position="409"/>
        <end position="588"/>
    </location>
</feature>
<evidence type="ECO:0000256" key="1">
    <source>
        <dbReference type="SAM" id="MobiDB-lite"/>
    </source>
</evidence>
<reference evidence="3" key="2">
    <citation type="submission" date="2020-09" db="EMBL/GenBank/DDBJ databases">
        <authorList>
            <person name="Sun Q."/>
            <person name="Zhou Y."/>
        </authorList>
    </citation>
    <scope>NUCLEOTIDE SEQUENCE</scope>
    <source>
        <strain evidence="3">CGMCC 1.15493</strain>
    </source>
</reference>
<gene>
    <name evidence="3" type="ORF">GCM10011335_13640</name>
</gene>
<evidence type="ECO:0000259" key="2">
    <source>
        <dbReference type="SMART" id="SM00382"/>
    </source>
</evidence>
<dbReference type="Pfam" id="PF13481">
    <property type="entry name" value="AAA_25"/>
    <property type="match status" value="1"/>
</dbReference>
<dbReference type="AlphaFoldDB" id="A0A917D7L6"/>
<feature type="compositionally biased region" description="Basic and acidic residues" evidence="1">
    <location>
        <begin position="238"/>
        <end position="250"/>
    </location>
</feature>
<sequence>MIDWSDPDTRLLVGGDEVTFRIAQGQDSLGRVKNKTFTLPELSKRLTTPHHTPEQFADFLALEKPDQDRLKNATGFWMGGHCKAGRRNREGMSERDVLTLDADTLTPAQFATLKDRNGPLMDVLHILHTTRKHTPEAPRVRIVIPLKRPVQSEKYGPLGRIVAEMIDPTMDSIDDVSFRTTQMMFWPTASADAEFVGEYRPGPMLDPDEVFASFRASGRDPTNHADLPFSAKQGKKRQSAEKASDPREKEGIVGEVCRAMSIEEVFAEHLFDTYTPGKDGRWSFIGGSTANGVVFYDEVFAFSHHSTDPLSDRLVNAFEAIRLVKFSYLDADTPEDTPPGAMPSFHAMADFARSLPAVRAIQREEMFEVLPDDEEDVPGEVPAGLRFYSPDDCFDMPSRGYVWKGMLAPGDLACVFGEPGAGKSLLAPHIGYAIAQGRPCFGKRTKQGGVFYVAAEDEHGMRGRVAALRKRHGPADQFFVVGGLSSIFAAESPDLTALRKAVKASRPAVIIIDTLAMAFPGLEENEAAPMMRVVAIGRKLTEFGAAVIFVHHPAKGGETPRGFGGFDGAMDMTMFLKRDDKLVRGHLKKNRNGSPDADIAFTIGTIDLGEDEDGDPRSIAYAKELPAGSEPKEQRLPPSAGAALTELVRLTTNEGVPLPNDEFGIPEDRWRQECIDGRTVSTSDTEDSRRRAFGRAAGELVAKGRIGFLDGCYFTKSIHPPMFDRLDDEHGLV</sequence>
<protein>
    <recommendedName>
        <fullName evidence="2">AAA+ ATPase domain-containing protein</fullName>
    </recommendedName>
</protein>
<reference evidence="3" key="1">
    <citation type="journal article" date="2014" name="Int. J. Syst. Evol. Microbiol.">
        <title>Complete genome sequence of Corynebacterium casei LMG S-19264T (=DSM 44701T), isolated from a smear-ripened cheese.</title>
        <authorList>
            <consortium name="US DOE Joint Genome Institute (JGI-PGF)"/>
            <person name="Walter F."/>
            <person name="Albersmeier A."/>
            <person name="Kalinowski J."/>
            <person name="Ruckert C."/>
        </authorList>
    </citation>
    <scope>NUCLEOTIDE SEQUENCE</scope>
    <source>
        <strain evidence="3">CGMCC 1.15493</strain>
    </source>
</reference>